<evidence type="ECO:0000256" key="4">
    <source>
        <dbReference type="ARBA" id="ARBA00022989"/>
    </source>
</evidence>
<feature type="transmembrane region" description="Helical" evidence="6">
    <location>
        <begin position="322"/>
        <end position="342"/>
    </location>
</feature>
<dbReference type="InterPro" id="IPR050189">
    <property type="entry name" value="MFS_Efflux_Transporters"/>
</dbReference>
<proteinExistence type="predicted"/>
<dbReference type="STRING" id="1210086.GCA_001613105_01213"/>
<keyword evidence="3 6" id="KW-0812">Transmembrane</keyword>
<accession>A0A370IBY2</accession>
<evidence type="ECO:0000256" key="5">
    <source>
        <dbReference type="ARBA" id="ARBA00023136"/>
    </source>
</evidence>
<dbReference type="GO" id="GO:0005886">
    <property type="term" value="C:plasma membrane"/>
    <property type="evidence" value="ECO:0007669"/>
    <property type="project" value="UniProtKB-SubCell"/>
</dbReference>
<dbReference type="PANTHER" id="PTHR43124:SF3">
    <property type="entry name" value="CHLORAMPHENICOL EFFLUX PUMP RV0191"/>
    <property type="match status" value="1"/>
</dbReference>
<feature type="transmembrane region" description="Helical" evidence="6">
    <location>
        <begin position="33"/>
        <end position="58"/>
    </location>
</feature>
<keyword evidence="5 6" id="KW-0472">Membrane</keyword>
<evidence type="ECO:0000313" key="8">
    <source>
        <dbReference type="EMBL" id="RDI68236.1"/>
    </source>
</evidence>
<evidence type="ECO:0000313" key="9">
    <source>
        <dbReference type="Proteomes" id="UP000254869"/>
    </source>
</evidence>
<feature type="transmembrane region" description="Helical" evidence="6">
    <location>
        <begin position="234"/>
        <end position="253"/>
    </location>
</feature>
<dbReference type="AlphaFoldDB" id="A0A370IBY2"/>
<feature type="transmembrane region" description="Helical" evidence="6">
    <location>
        <begin position="70"/>
        <end position="94"/>
    </location>
</feature>
<name>A0A370IBY2_9NOCA</name>
<keyword evidence="4 6" id="KW-1133">Transmembrane helix</keyword>
<sequence>MRFSIASLSLCVFGITTGEFVIAGILPDLASDLGVSIPAAGLLVTAYAIGMIVGGPTLTALTTRYPRKPLMVVLLGVAVLGNLASALAPTYAVLFAARLITASITSTFFANAVVTAISTAPEGKQASTVSKLVFGMNVAMIVGAPLGTFVGSHYGWRATFATIAAVGTLGLLLVLWLVPAVASAGGSVVSELRVFRSRDLQLAIVVYAVANAGILMVFTYFAPLLTDVSGFSSGSIAIWLLVYGVGATVGNLTGGRLWDRAKMPSQIGLLTLLALALALMWVTSDITVIIGVLVFIIGALGFAVIPGMQARVLGTASAAPTLALAVNASAYQVAAAFAGWMGGRVIVTSGLRSMYLVAAVITAAGIALSCLAWYRDRIAAEAERTSAPVAEPGMAGQP</sequence>
<feature type="transmembrane region" description="Helical" evidence="6">
    <location>
        <begin position="265"/>
        <end position="282"/>
    </location>
</feature>
<gene>
    <name evidence="8" type="ORF">DFR76_102637</name>
</gene>
<evidence type="ECO:0000256" key="6">
    <source>
        <dbReference type="SAM" id="Phobius"/>
    </source>
</evidence>
<evidence type="ECO:0000256" key="3">
    <source>
        <dbReference type="ARBA" id="ARBA00022692"/>
    </source>
</evidence>
<dbReference type="InterPro" id="IPR020846">
    <property type="entry name" value="MFS_dom"/>
</dbReference>
<feature type="transmembrane region" description="Helical" evidence="6">
    <location>
        <begin position="288"/>
        <end position="310"/>
    </location>
</feature>
<dbReference type="PROSITE" id="PS50850">
    <property type="entry name" value="MFS"/>
    <property type="match status" value="1"/>
</dbReference>
<dbReference type="InterPro" id="IPR036259">
    <property type="entry name" value="MFS_trans_sf"/>
</dbReference>
<keyword evidence="2" id="KW-1003">Cell membrane</keyword>
<protein>
    <submittedName>
        <fullName evidence="8">DHA1 family inner membrane transport protein</fullName>
    </submittedName>
</protein>
<evidence type="ECO:0000256" key="2">
    <source>
        <dbReference type="ARBA" id="ARBA00022475"/>
    </source>
</evidence>
<dbReference type="Proteomes" id="UP000254869">
    <property type="component" value="Unassembled WGS sequence"/>
</dbReference>
<organism evidence="8 9">
    <name type="scientific">Nocardia pseudobrasiliensis</name>
    <dbReference type="NCBI Taxonomy" id="45979"/>
    <lineage>
        <taxon>Bacteria</taxon>
        <taxon>Bacillati</taxon>
        <taxon>Actinomycetota</taxon>
        <taxon>Actinomycetes</taxon>
        <taxon>Mycobacteriales</taxon>
        <taxon>Nocardiaceae</taxon>
        <taxon>Nocardia</taxon>
    </lineage>
</organism>
<dbReference type="GO" id="GO:0022857">
    <property type="term" value="F:transmembrane transporter activity"/>
    <property type="evidence" value="ECO:0007669"/>
    <property type="project" value="InterPro"/>
</dbReference>
<feature type="transmembrane region" description="Helical" evidence="6">
    <location>
        <begin position="132"/>
        <end position="154"/>
    </location>
</feature>
<feature type="transmembrane region" description="Helical" evidence="6">
    <location>
        <begin position="354"/>
        <end position="374"/>
    </location>
</feature>
<feature type="transmembrane region" description="Helical" evidence="6">
    <location>
        <begin position="100"/>
        <end position="120"/>
    </location>
</feature>
<dbReference type="CDD" id="cd17324">
    <property type="entry name" value="MFS_NepI_like"/>
    <property type="match status" value="1"/>
</dbReference>
<feature type="domain" description="Major facilitator superfamily (MFS) profile" evidence="7">
    <location>
        <begin position="2"/>
        <end position="377"/>
    </location>
</feature>
<dbReference type="EMBL" id="QQBC01000002">
    <property type="protein sequence ID" value="RDI68236.1"/>
    <property type="molecule type" value="Genomic_DNA"/>
</dbReference>
<comment type="caution">
    <text evidence="8">The sequence shown here is derived from an EMBL/GenBank/DDBJ whole genome shotgun (WGS) entry which is preliminary data.</text>
</comment>
<evidence type="ECO:0000259" key="7">
    <source>
        <dbReference type="PROSITE" id="PS50850"/>
    </source>
</evidence>
<evidence type="ECO:0000256" key="1">
    <source>
        <dbReference type="ARBA" id="ARBA00004651"/>
    </source>
</evidence>
<dbReference type="RefSeq" id="WP_067993031.1">
    <property type="nucleotide sequence ID" value="NZ_QQBC01000002.1"/>
</dbReference>
<feature type="transmembrane region" description="Helical" evidence="6">
    <location>
        <begin position="202"/>
        <end position="222"/>
    </location>
</feature>
<keyword evidence="9" id="KW-1185">Reference proteome</keyword>
<dbReference type="InterPro" id="IPR011701">
    <property type="entry name" value="MFS"/>
</dbReference>
<comment type="subcellular location">
    <subcellularLocation>
        <location evidence="1">Cell membrane</location>
        <topology evidence="1">Multi-pass membrane protein</topology>
    </subcellularLocation>
</comment>
<feature type="transmembrane region" description="Helical" evidence="6">
    <location>
        <begin position="160"/>
        <end position="182"/>
    </location>
</feature>
<dbReference type="SUPFAM" id="SSF103473">
    <property type="entry name" value="MFS general substrate transporter"/>
    <property type="match status" value="1"/>
</dbReference>
<dbReference type="PANTHER" id="PTHR43124">
    <property type="entry name" value="PURINE EFFLUX PUMP PBUE"/>
    <property type="match status" value="1"/>
</dbReference>
<dbReference type="Gene3D" id="1.20.1250.20">
    <property type="entry name" value="MFS general substrate transporter like domains"/>
    <property type="match status" value="1"/>
</dbReference>
<reference evidence="8 9" key="1">
    <citation type="submission" date="2018-07" db="EMBL/GenBank/DDBJ databases">
        <title>Genomic Encyclopedia of Type Strains, Phase IV (KMG-IV): sequencing the most valuable type-strain genomes for metagenomic binning, comparative biology and taxonomic classification.</title>
        <authorList>
            <person name="Goeker M."/>
        </authorList>
    </citation>
    <scope>NUCLEOTIDE SEQUENCE [LARGE SCALE GENOMIC DNA]</scope>
    <source>
        <strain evidence="8 9">DSM 44290</strain>
    </source>
</reference>
<dbReference type="Pfam" id="PF07690">
    <property type="entry name" value="MFS_1"/>
    <property type="match status" value="1"/>
</dbReference>